<name>A0ACC0WKK4_9STRA</name>
<comment type="caution">
    <text evidence="1">The sequence shown here is derived from an EMBL/GenBank/DDBJ whole genome shotgun (WGS) entry which is preliminary data.</text>
</comment>
<evidence type="ECO:0000313" key="1">
    <source>
        <dbReference type="EMBL" id="KAI9918613.1"/>
    </source>
</evidence>
<proteinExistence type="predicted"/>
<dbReference type="Proteomes" id="UP001163321">
    <property type="component" value="Chromosome 12"/>
</dbReference>
<dbReference type="EMBL" id="CM047591">
    <property type="protein sequence ID" value="KAI9918613.1"/>
    <property type="molecule type" value="Genomic_DNA"/>
</dbReference>
<keyword evidence="2" id="KW-1185">Reference proteome</keyword>
<sequence>MVRIKRAHEEVRAMGTATFEQLNAKCAPRGATRTHVFVLGPARLFLVNNEALALGLGKVLEKGRGTRSIHERQATTESEAAPVHRRHGHAGGVGRDLDTTWHEAKMENFVEIGL</sequence>
<accession>A0ACC0WKK4</accession>
<gene>
    <name evidence="1" type="ORF">PsorP6_011301</name>
</gene>
<reference evidence="1 2" key="1">
    <citation type="journal article" date="2022" name="bioRxiv">
        <title>The genome of the oomycete Peronosclerospora sorghi, a cosmopolitan pathogen of maize and sorghum, is inflated with dispersed pseudogenes.</title>
        <authorList>
            <person name="Fletcher K."/>
            <person name="Martin F."/>
            <person name="Isakeit T."/>
            <person name="Cavanaugh K."/>
            <person name="Magill C."/>
            <person name="Michelmore R."/>
        </authorList>
    </citation>
    <scope>NUCLEOTIDE SEQUENCE [LARGE SCALE GENOMIC DNA]</scope>
    <source>
        <strain evidence="1">P6</strain>
    </source>
</reference>
<evidence type="ECO:0000313" key="2">
    <source>
        <dbReference type="Proteomes" id="UP001163321"/>
    </source>
</evidence>
<protein>
    <submittedName>
        <fullName evidence="1">Uncharacterized protein</fullName>
    </submittedName>
</protein>
<organism evidence="1 2">
    <name type="scientific">Peronosclerospora sorghi</name>
    <dbReference type="NCBI Taxonomy" id="230839"/>
    <lineage>
        <taxon>Eukaryota</taxon>
        <taxon>Sar</taxon>
        <taxon>Stramenopiles</taxon>
        <taxon>Oomycota</taxon>
        <taxon>Peronosporomycetes</taxon>
        <taxon>Peronosporales</taxon>
        <taxon>Peronosporaceae</taxon>
        <taxon>Peronosclerospora</taxon>
    </lineage>
</organism>